<dbReference type="AlphaFoldDB" id="A0A223S134"/>
<keyword evidence="1" id="KW-0472">Membrane</keyword>
<dbReference type="Pfam" id="PF09851">
    <property type="entry name" value="SHOCT"/>
    <property type="match status" value="1"/>
</dbReference>
<keyword evidence="4" id="KW-1185">Reference proteome</keyword>
<keyword evidence="1" id="KW-0812">Transmembrane</keyword>
<evidence type="ECO:0000259" key="2">
    <source>
        <dbReference type="Pfam" id="PF09851"/>
    </source>
</evidence>
<protein>
    <recommendedName>
        <fullName evidence="2">SHOCT domain-containing protein</fullName>
    </recommendedName>
</protein>
<dbReference type="Proteomes" id="UP000215005">
    <property type="component" value="Chromosome"/>
</dbReference>
<accession>A0A223S134</accession>
<dbReference type="RefSeq" id="WP_017621822.1">
    <property type="nucleotide sequence ID" value="NZ_ANBG01000445.1"/>
</dbReference>
<keyword evidence="1" id="KW-1133">Transmembrane helix</keyword>
<gene>
    <name evidence="3" type="ORF">CDO52_02640</name>
</gene>
<proteinExistence type="predicted"/>
<evidence type="ECO:0000256" key="1">
    <source>
        <dbReference type="SAM" id="Phobius"/>
    </source>
</evidence>
<feature type="domain" description="SHOCT" evidence="2">
    <location>
        <begin position="58"/>
        <end position="81"/>
    </location>
</feature>
<name>A0A223S134_9ACTN</name>
<evidence type="ECO:0000313" key="4">
    <source>
        <dbReference type="Proteomes" id="UP000215005"/>
    </source>
</evidence>
<evidence type="ECO:0000313" key="3">
    <source>
        <dbReference type="EMBL" id="ASU81828.1"/>
    </source>
</evidence>
<dbReference type="InterPro" id="IPR018649">
    <property type="entry name" value="SHOCT"/>
</dbReference>
<sequence>MAVMDGTGMGMAWMLLWGLVGLALLVLIVLGIVLTARRLSGGSHWTEVRRLPEESPRQVLDRRLAAGEIDEEEYQRLRARIEGG</sequence>
<organism evidence="3 4">
    <name type="scientific">Nocardiopsis gilva YIM 90087</name>
    <dbReference type="NCBI Taxonomy" id="1235441"/>
    <lineage>
        <taxon>Bacteria</taxon>
        <taxon>Bacillati</taxon>
        <taxon>Actinomycetota</taxon>
        <taxon>Actinomycetes</taxon>
        <taxon>Streptosporangiales</taxon>
        <taxon>Nocardiopsidaceae</taxon>
        <taxon>Nocardiopsis</taxon>
    </lineage>
</organism>
<dbReference type="KEGG" id="ngv:CDO52_02640"/>
<dbReference type="OrthoDB" id="3748887at2"/>
<feature type="transmembrane region" description="Helical" evidence="1">
    <location>
        <begin position="12"/>
        <end position="34"/>
    </location>
</feature>
<reference evidence="3 4" key="1">
    <citation type="submission" date="2017-08" db="EMBL/GenBank/DDBJ databases">
        <title>The complete genome sequence of Nocardiopsis gilva YIM 90087.</title>
        <authorList>
            <person name="Yin M."/>
            <person name="Tang S."/>
        </authorList>
    </citation>
    <scope>NUCLEOTIDE SEQUENCE [LARGE SCALE GENOMIC DNA]</scope>
    <source>
        <strain evidence="3 4">YIM 90087</strain>
    </source>
</reference>
<dbReference type="EMBL" id="CP022753">
    <property type="protein sequence ID" value="ASU81828.1"/>
    <property type="molecule type" value="Genomic_DNA"/>
</dbReference>